<dbReference type="InterPro" id="IPR003206">
    <property type="entry name" value="Diol/glycerol_deHydtase_lsu"/>
</dbReference>
<dbReference type="SUPFAM" id="SSF52968">
    <property type="entry name" value="B12-dependent dehydatase associated subunit"/>
    <property type="match status" value="1"/>
</dbReference>
<dbReference type="InterPro" id="IPR016176">
    <property type="entry name" value="Cbl-dep_enz_cat"/>
</dbReference>
<protein>
    <submittedName>
        <fullName evidence="2">Glycerol dehydratase large subunit</fullName>
    </submittedName>
</protein>
<evidence type="ECO:0000313" key="2">
    <source>
        <dbReference type="EMBL" id="BBX37839.1"/>
    </source>
</evidence>
<dbReference type="Proteomes" id="UP000465622">
    <property type="component" value="Chromosome"/>
</dbReference>
<organism evidence="2 3">
    <name type="scientific">Mycolicibacterium mageritense</name>
    <name type="common">Mycobacterium mageritense</name>
    <dbReference type="NCBI Taxonomy" id="53462"/>
    <lineage>
        <taxon>Bacteria</taxon>
        <taxon>Bacillati</taxon>
        <taxon>Actinomycetota</taxon>
        <taxon>Actinomycetes</taxon>
        <taxon>Mycobacteriales</taxon>
        <taxon>Mycobacteriaceae</taxon>
        <taxon>Mycolicibacterium</taxon>
    </lineage>
</organism>
<keyword evidence="3" id="KW-1185">Reference proteome</keyword>
<name>A0ABN5YID5_MYCME</name>
<dbReference type="SUPFAM" id="SSF51703">
    <property type="entry name" value="Cobalamin (vitamin B12)-dependent enzymes"/>
    <property type="match status" value="1"/>
</dbReference>
<accession>A0ABN5YID5</accession>
<feature type="domain" description="Diol/glycerol dehydratase large subunit" evidence="1">
    <location>
        <begin position="17"/>
        <end position="551"/>
    </location>
</feature>
<dbReference type="Gene3D" id="3.20.20.350">
    <property type="entry name" value="Diol/glycerol dehydratase, large subunit"/>
    <property type="match status" value="1"/>
</dbReference>
<evidence type="ECO:0000259" key="1">
    <source>
        <dbReference type="Pfam" id="PF02286"/>
    </source>
</evidence>
<dbReference type="InterPro" id="IPR010254">
    <property type="entry name" value="B12-dep_deHydtase_bsu"/>
</dbReference>
<evidence type="ECO:0000313" key="3">
    <source>
        <dbReference type="Proteomes" id="UP000465622"/>
    </source>
</evidence>
<reference evidence="2 3" key="1">
    <citation type="journal article" date="2019" name="Emerg. Microbes Infect.">
        <title>Comprehensive subspecies identification of 175 nontuberculous mycobacteria species based on 7547 genomic profiles.</title>
        <authorList>
            <person name="Matsumoto Y."/>
            <person name="Kinjo T."/>
            <person name="Motooka D."/>
            <person name="Nabeya D."/>
            <person name="Jung N."/>
            <person name="Uechi K."/>
            <person name="Horii T."/>
            <person name="Iida T."/>
            <person name="Fujita J."/>
            <person name="Nakamura S."/>
        </authorList>
    </citation>
    <scope>NUCLEOTIDE SEQUENCE [LARGE SCALE GENOMIC DNA]</scope>
    <source>
        <strain evidence="2 3">JCM 12375</strain>
    </source>
</reference>
<dbReference type="InterPro" id="IPR003208">
    <property type="entry name" value="Dehydtase/Dehydtase_re"/>
</dbReference>
<dbReference type="Gene3D" id="3.40.50.10150">
    <property type="entry name" value="B12-dependent dehydatase associated subunit"/>
    <property type="match status" value="1"/>
</dbReference>
<dbReference type="Pfam" id="PF02286">
    <property type="entry name" value="Dehydratase_LU"/>
    <property type="match status" value="1"/>
</dbReference>
<dbReference type="EMBL" id="AP022567">
    <property type="protein sequence ID" value="BBX37839.1"/>
    <property type="molecule type" value="Genomic_DNA"/>
</dbReference>
<dbReference type="InterPro" id="IPR036999">
    <property type="entry name" value="Diol/glycerol_deHase_lsu_sf"/>
</dbReference>
<proteinExistence type="predicted"/>
<gene>
    <name evidence="2" type="ORF">MMAGJ_71210</name>
</gene>
<dbReference type="NCBIfam" id="NF011979">
    <property type="entry name" value="PRK15444.1"/>
    <property type="match status" value="1"/>
</dbReference>
<sequence length="747" mass="80445">MNRDEKPTQTGQTGSAMLDGLAEEQPDWGLIALHSPYDPEPSVVIRDGRVVELDGVPEERFDQIDTFIALRGIDVAIAEQAMAIPDIDLARMLVDLRVPRAEVSRLAGGLTPAKLAAVVRLLEPHELMTAVAKMRVRQTPSIQAHVTNRLDDPLLLAADAATAVARGFRELETTVPVFPDAASNAVALLVGSQVAHPGAITQCSVEEAFELKLGVRGLTTYAETISIYGTDQVFEDGDDTPWSKTFLISAYASRGIKVRVTSGAGSEVLMGAAQSKSMLYLESRCVSLARAMGVQGVQNGGIDGASVAGSVPAGFKGLLAENLMVMVRGMESCSGNDTLVSESDIRRTARSLPLILTGSDFIFSGFGSVPRYDNMFGPSNFNGEDVEDYLLVQRDWEVDGGLRSVDRDTLINVRRRAAAAVQAVYRHLDLFDFSDEQVEAAALASGSKDLPEANASSAQIAASAIERRQLTAIDVVRALAETGFEIEAERVLEMVKHRVVGDYLQPAAIFDEQMNLLSAHTDPNTYAGPGTGYRMSAHRRSEVTYAPRAVSFAALSKNQIDHATPDQVVEHDEAVTSHDPRDVVVGVSPAFAKDLWVGTNGVPIRTMLREILAGIEEQGCHGRIVRIRHSIDLGQIGLSAARLAGSGIGVGLQAKGTVLIHRRDLPPLANLELLSTAPLITTDMYRTIGLNAGGYVKNMAPRPIRNPYTEEAITARYHALTVALVAIERAASDVNARPTTIEWKDLM</sequence>
<dbReference type="Pfam" id="PF02288">
    <property type="entry name" value="Dehydratase_MU"/>
    <property type="match status" value="1"/>
</dbReference>
<dbReference type="RefSeq" id="WP_081812766.1">
    <property type="nucleotide sequence ID" value="NZ_AP022567.1"/>
</dbReference>